<dbReference type="AlphaFoldDB" id="A0AAD5UTU7"/>
<dbReference type="PANTHER" id="PTHR13513:SF9">
    <property type="entry name" value="E3 UBIQUITIN-PROTEIN LIGASE UBR7-RELATED"/>
    <property type="match status" value="1"/>
</dbReference>
<dbReference type="PANTHER" id="PTHR13513">
    <property type="entry name" value="E3 UBIQUITIN-PROTEIN LIGASE UBR7"/>
    <property type="match status" value="1"/>
</dbReference>
<dbReference type="EMBL" id="JANAWD010000707">
    <property type="protein sequence ID" value="KAJ3476436.1"/>
    <property type="molecule type" value="Genomic_DNA"/>
</dbReference>
<dbReference type="InterPro" id="IPR040204">
    <property type="entry name" value="UBR7"/>
</dbReference>
<protein>
    <submittedName>
        <fullName evidence="2">Uncharacterized protein</fullName>
    </submittedName>
</protein>
<evidence type="ECO:0000256" key="1">
    <source>
        <dbReference type="SAM" id="MobiDB-lite"/>
    </source>
</evidence>
<organism evidence="2 3">
    <name type="scientific">Meripilus lineatus</name>
    <dbReference type="NCBI Taxonomy" id="2056292"/>
    <lineage>
        <taxon>Eukaryota</taxon>
        <taxon>Fungi</taxon>
        <taxon>Dikarya</taxon>
        <taxon>Basidiomycota</taxon>
        <taxon>Agaricomycotina</taxon>
        <taxon>Agaricomycetes</taxon>
        <taxon>Polyporales</taxon>
        <taxon>Meripilaceae</taxon>
        <taxon>Meripilus</taxon>
    </lineage>
</organism>
<name>A0AAD5UTU7_9APHY</name>
<keyword evidence="3" id="KW-1185">Reference proteome</keyword>
<gene>
    <name evidence="2" type="ORF">NLI96_g11158</name>
</gene>
<dbReference type="Proteomes" id="UP001212997">
    <property type="component" value="Unassembled WGS sequence"/>
</dbReference>
<evidence type="ECO:0000313" key="3">
    <source>
        <dbReference type="Proteomes" id="UP001212997"/>
    </source>
</evidence>
<proteinExistence type="predicted"/>
<reference evidence="2" key="1">
    <citation type="submission" date="2022-07" db="EMBL/GenBank/DDBJ databases">
        <title>Genome Sequence of Physisporinus lineatus.</title>
        <authorList>
            <person name="Buettner E."/>
        </authorList>
    </citation>
    <scope>NUCLEOTIDE SEQUENCE</scope>
    <source>
        <strain evidence="2">VT162</strain>
    </source>
</reference>
<dbReference type="GO" id="GO:0008270">
    <property type="term" value="F:zinc ion binding"/>
    <property type="evidence" value="ECO:0007669"/>
    <property type="project" value="InterPro"/>
</dbReference>
<accession>A0AAD5UTU7</accession>
<evidence type="ECO:0000313" key="2">
    <source>
        <dbReference type="EMBL" id="KAJ3476436.1"/>
    </source>
</evidence>
<feature type="compositionally biased region" description="Polar residues" evidence="1">
    <location>
        <begin position="65"/>
        <end position="77"/>
    </location>
</feature>
<dbReference type="GO" id="GO:0061630">
    <property type="term" value="F:ubiquitin protein ligase activity"/>
    <property type="evidence" value="ECO:0007669"/>
    <property type="project" value="InterPro"/>
</dbReference>
<comment type="caution">
    <text evidence="2">The sequence shown here is derived from an EMBL/GenBank/DDBJ whole genome shotgun (WGS) entry which is preliminary data.</text>
</comment>
<sequence>MVVRENPEDPWKAIGETTVVTDDVDIHSHENSVPDQVTAGQKRARSSSAADEPQTKRVREGEAESNGTNGVHTSQCSPCLAPPSNSFAQKIYAQSDSSGTSSLGTGDIFLTEGWRDRWCRCPSCLPSLEAHPYLFKEEETYEPPEDPDSGLSLEELGLRALQRLPRDRAIDGIRAFNAMRDELMNHLRPFAQEQKEVTEADIRAFFDVKMAPKDT</sequence>
<feature type="compositionally biased region" description="Basic and acidic residues" evidence="1">
    <location>
        <begin position="53"/>
        <end position="62"/>
    </location>
</feature>
<feature type="region of interest" description="Disordered" evidence="1">
    <location>
        <begin position="22"/>
        <end position="77"/>
    </location>
</feature>
<dbReference type="GO" id="GO:0005737">
    <property type="term" value="C:cytoplasm"/>
    <property type="evidence" value="ECO:0007669"/>
    <property type="project" value="TreeGrafter"/>
</dbReference>